<dbReference type="Proteomes" id="UP000249557">
    <property type="component" value="Unassembled WGS sequence"/>
</dbReference>
<keyword evidence="9" id="KW-0368">Histidine biosynthesis</keyword>
<keyword evidence="7 9" id="KW-0663">Pyridoxal phosphate</keyword>
<name>A0A2W5C0P0_9BACT</name>
<protein>
    <recommendedName>
        <fullName evidence="9">Histidinol-phosphate aminotransferase</fullName>
        <ecNumber evidence="9">2.6.1.9</ecNumber>
    </recommendedName>
    <alternativeName>
        <fullName evidence="9">Imidazole acetol-phosphate transaminase</fullName>
    </alternativeName>
</protein>
<organism evidence="11 12">
    <name type="scientific">Micavibrio aeruginosavorus</name>
    <dbReference type="NCBI Taxonomy" id="349221"/>
    <lineage>
        <taxon>Bacteria</taxon>
        <taxon>Pseudomonadati</taxon>
        <taxon>Bdellovibrionota</taxon>
        <taxon>Bdellovibrionia</taxon>
        <taxon>Bdellovibrionales</taxon>
        <taxon>Pseudobdellovibrionaceae</taxon>
        <taxon>Micavibrio</taxon>
    </lineage>
</organism>
<dbReference type="GO" id="GO:0000105">
    <property type="term" value="P:L-histidine biosynthetic process"/>
    <property type="evidence" value="ECO:0007669"/>
    <property type="project" value="UniProtKB-UniRule"/>
</dbReference>
<dbReference type="InterPro" id="IPR005861">
    <property type="entry name" value="HisP_aminotrans"/>
</dbReference>
<evidence type="ECO:0000256" key="2">
    <source>
        <dbReference type="ARBA" id="ARBA00005011"/>
    </source>
</evidence>
<dbReference type="InterPro" id="IPR015422">
    <property type="entry name" value="PyrdxlP-dep_Trfase_small"/>
</dbReference>
<gene>
    <name evidence="9" type="primary">hisC</name>
    <name evidence="11" type="ORF">DI626_00670</name>
</gene>
<accession>A0A2W5C0P0</accession>
<dbReference type="Gene3D" id="3.90.1150.10">
    <property type="entry name" value="Aspartate Aminotransferase, domain 1"/>
    <property type="match status" value="1"/>
</dbReference>
<comment type="pathway">
    <text evidence="2 9">Amino-acid biosynthesis; L-histidine biosynthesis; L-histidine from 5-phospho-alpha-D-ribose 1-diphosphate: step 7/9.</text>
</comment>
<dbReference type="InterPro" id="IPR050106">
    <property type="entry name" value="HistidinolP_aminotransfase"/>
</dbReference>
<evidence type="ECO:0000256" key="1">
    <source>
        <dbReference type="ARBA" id="ARBA00001933"/>
    </source>
</evidence>
<comment type="cofactor">
    <cofactor evidence="1 9">
        <name>pyridoxal 5'-phosphate</name>
        <dbReference type="ChEBI" id="CHEBI:597326"/>
    </cofactor>
</comment>
<dbReference type="GO" id="GO:0004400">
    <property type="term" value="F:histidinol-phosphate transaminase activity"/>
    <property type="evidence" value="ECO:0007669"/>
    <property type="project" value="UniProtKB-UniRule"/>
</dbReference>
<proteinExistence type="inferred from homology"/>
<evidence type="ECO:0000313" key="11">
    <source>
        <dbReference type="EMBL" id="PZO88885.1"/>
    </source>
</evidence>
<dbReference type="PANTHER" id="PTHR43643">
    <property type="entry name" value="HISTIDINOL-PHOSPHATE AMINOTRANSFERASE 2"/>
    <property type="match status" value="1"/>
</dbReference>
<comment type="subunit">
    <text evidence="4 9">Homodimer.</text>
</comment>
<evidence type="ECO:0000256" key="8">
    <source>
        <dbReference type="ARBA" id="ARBA00047481"/>
    </source>
</evidence>
<feature type="modified residue" description="N6-(pyridoxal phosphate)lysine" evidence="9">
    <location>
        <position position="219"/>
    </location>
</feature>
<dbReference type="InterPro" id="IPR004839">
    <property type="entry name" value="Aminotransferase_I/II_large"/>
</dbReference>
<sequence length="360" mass="38653">MKIRPNPGILDIAAYVGGESKVEGAARIIKLSSNENPFGTSPAALKALGSADHFEKYPDGNCTELRRAIAAKFGLEEGRIVCGAGSDELIGLLCKAYISPGDEVVYATHSFLMYGIFAKTCGGVTVEVPEKDLTPDLDAMLAAVTEKTKIVFLTNPNNPTGSFNKPEDIRAFREKLRGDILLILDDAYAEYAAGEEGYENGFAFAQTRDDVVVLRTFSKIYGLAALRLGYGYCPADVADILNRVRGPFNVGATAQAAGLAALADDAFIEKSVAHNTEWRAWAAGNLSALGLKVWPSAGNFLLVSFKDGETAEACRLFLKSRGILVRQMGAYKLPESLRISIGTGEEMELACASIKEYLGK</sequence>
<keyword evidence="5 9" id="KW-0032">Aminotransferase</keyword>
<evidence type="ECO:0000256" key="7">
    <source>
        <dbReference type="ARBA" id="ARBA00022898"/>
    </source>
</evidence>
<dbReference type="Pfam" id="PF00155">
    <property type="entry name" value="Aminotran_1_2"/>
    <property type="match status" value="1"/>
</dbReference>
<dbReference type="AlphaFoldDB" id="A0A2W5C0P0"/>
<dbReference type="NCBIfam" id="TIGR01141">
    <property type="entry name" value="hisC"/>
    <property type="match status" value="1"/>
</dbReference>
<evidence type="ECO:0000256" key="3">
    <source>
        <dbReference type="ARBA" id="ARBA00007970"/>
    </source>
</evidence>
<reference evidence="11 12" key="1">
    <citation type="submission" date="2017-08" db="EMBL/GenBank/DDBJ databases">
        <title>Infants hospitalized years apart are colonized by the same room-sourced microbial strains.</title>
        <authorList>
            <person name="Brooks B."/>
            <person name="Olm M.R."/>
            <person name="Firek B.A."/>
            <person name="Baker R."/>
            <person name="Thomas B.C."/>
            <person name="Morowitz M.J."/>
            <person name="Banfield J.F."/>
        </authorList>
    </citation>
    <scope>NUCLEOTIDE SEQUENCE [LARGE SCALE GENOMIC DNA]</scope>
    <source>
        <strain evidence="11">S2_018_000_R2_104</strain>
    </source>
</reference>
<dbReference type="EMBL" id="QFNK01000005">
    <property type="protein sequence ID" value="PZO88885.1"/>
    <property type="molecule type" value="Genomic_DNA"/>
</dbReference>
<evidence type="ECO:0000256" key="9">
    <source>
        <dbReference type="HAMAP-Rule" id="MF_01023"/>
    </source>
</evidence>
<keyword evidence="6 9" id="KW-0808">Transferase</keyword>
<evidence type="ECO:0000259" key="10">
    <source>
        <dbReference type="Pfam" id="PF00155"/>
    </source>
</evidence>
<feature type="domain" description="Aminotransferase class I/classII large" evidence="10">
    <location>
        <begin position="28"/>
        <end position="354"/>
    </location>
</feature>
<dbReference type="PANTHER" id="PTHR43643:SF3">
    <property type="entry name" value="HISTIDINOL-PHOSPHATE AMINOTRANSFERASE"/>
    <property type="match status" value="1"/>
</dbReference>
<dbReference type="EC" id="2.6.1.9" evidence="9"/>
<comment type="catalytic activity">
    <reaction evidence="8 9">
        <text>L-histidinol phosphate + 2-oxoglutarate = 3-(imidazol-4-yl)-2-oxopropyl phosphate + L-glutamate</text>
        <dbReference type="Rhea" id="RHEA:23744"/>
        <dbReference type="ChEBI" id="CHEBI:16810"/>
        <dbReference type="ChEBI" id="CHEBI:29985"/>
        <dbReference type="ChEBI" id="CHEBI:57766"/>
        <dbReference type="ChEBI" id="CHEBI:57980"/>
        <dbReference type="EC" id="2.6.1.9"/>
    </reaction>
</comment>
<evidence type="ECO:0000313" key="12">
    <source>
        <dbReference type="Proteomes" id="UP000249557"/>
    </source>
</evidence>
<dbReference type="CDD" id="cd00609">
    <property type="entry name" value="AAT_like"/>
    <property type="match status" value="1"/>
</dbReference>
<keyword evidence="9" id="KW-0028">Amino-acid biosynthesis</keyword>
<dbReference type="InterPro" id="IPR015421">
    <property type="entry name" value="PyrdxlP-dep_Trfase_major"/>
</dbReference>
<dbReference type="Gene3D" id="3.40.640.10">
    <property type="entry name" value="Type I PLP-dependent aspartate aminotransferase-like (Major domain)"/>
    <property type="match status" value="1"/>
</dbReference>
<dbReference type="HAMAP" id="MF_01023">
    <property type="entry name" value="HisC_aminotrans_2"/>
    <property type="match status" value="1"/>
</dbReference>
<dbReference type="SUPFAM" id="SSF53383">
    <property type="entry name" value="PLP-dependent transferases"/>
    <property type="match status" value="1"/>
</dbReference>
<evidence type="ECO:0000256" key="4">
    <source>
        <dbReference type="ARBA" id="ARBA00011738"/>
    </source>
</evidence>
<comment type="similarity">
    <text evidence="3 9">Belongs to the class-II pyridoxal-phosphate-dependent aminotransferase family. Histidinol-phosphate aminotransferase subfamily.</text>
</comment>
<evidence type="ECO:0000256" key="6">
    <source>
        <dbReference type="ARBA" id="ARBA00022679"/>
    </source>
</evidence>
<comment type="caution">
    <text evidence="11">The sequence shown here is derived from an EMBL/GenBank/DDBJ whole genome shotgun (WGS) entry which is preliminary data.</text>
</comment>
<dbReference type="GO" id="GO:0030170">
    <property type="term" value="F:pyridoxal phosphate binding"/>
    <property type="evidence" value="ECO:0007669"/>
    <property type="project" value="InterPro"/>
</dbReference>
<evidence type="ECO:0000256" key="5">
    <source>
        <dbReference type="ARBA" id="ARBA00022576"/>
    </source>
</evidence>
<dbReference type="InterPro" id="IPR015424">
    <property type="entry name" value="PyrdxlP-dep_Trfase"/>
</dbReference>
<dbReference type="UniPathway" id="UPA00031">
    <property type="reaction ID" value="UER00012"/>
</dbReference>